<feature type="transmembrane region" description="Helical" evidence="7">
    <location>
        <begin position="275"/>
        <end position="299"/>
    </location>
</feature>
<proteinExistence type="inferred from homology"/>
<comment type="subcellular location">
    <subcellularLocation>
        <location evidence="1 7">Cell membrane</location>
        <topology evidence="1 7">Multi-pass membrane protein</topology>
    </subcellularLocation>
</comment>
<keyword evidence="2 7" id="KW-0813">Transport</keyword>
<reference evidence="9 10" key="1">
    <citation type="submission" date="2023-07" db="EMBL/GenBank/DDBJ databases">
        <title>Genomic Encyclopedia of Type Strains, Phase IV (KMG-IV): sequencing the most valuable type-strain genomes for metagenomic binning, comparative biology and taxonomic classification.</title>
        <authorList>
            <person name="Goeker M."/>
        </authorList>
    </citation>
    <scope>NUCLEOTIDE SEQUENCE [LARGE SCALE GENOMIC DNA]</scope>
    <source>
        <strain evidence="9 10">DSM 19619</strain>
    </source>
</reference>
<evidence type="ECO:0000256" key="6">
    <source>
        <dbReference type="ARBA" id="ARBA00023136"/>
    </source>
</evidence>
<feature type="transmembrane region" description="Helical" evidence="7">
    <location>
        <begin position="169"/>
        <end position="194"/>
    </location>
</feature>
<dbReference type="RefSeq" id="WP_307283934.1">
    <property type="nucleotide sequence ID" value="NZ_JAUSVX010000022.1"/>
</dbReference>
<dbReference type="CDD" id="cd06261">
    <property type="entry name" value="TM_PBP2"/>
    <property type="match status" value="1"/>
</dbReference>
<evidence type="ECO:0000256" key="5">
    <source>
        <dbReference type="ARBA" id="ARBA00022989"/>
    </source>
</evidence>
<dbReference type="PANTHER" id="PTHR43005">
    <property type="entry name" value="BLR7065 PROTEIN"/>
    <property type="match status" value="1"/>
</dbReference>
<dbReference type="EMBL" id="JAUSVX010000022">
    <property type="protein sequence ID" value="MDQ0474389.1"/>
    <property type="molecule type" value="Genomic_DNA"/>
</dbReference>
<feature type="domain" description="ABC transmembrane type-1" evidence="8">
    <location>
        <begin position="84"/>
        <end position="298"/>
    </location>
</feature>
<keyword evidence="4 7" id="KW-0812">Transmembrane</keyword>
<organism evidence="9 10">
    <name type="scientific">Labrys wisconsinensis</name>
    <dbReference type="NCBI Taxonomy" id="425677"/>
    <lineage>
        <taxon>Bacteria</taxon>
        <taxon>Pseudomonadati</taxon>
        <taxon>Pseudomonadota</taxon>
        <taxon>Alphaproteobacteria</taxon>
        <taxon>Hyphomicrobiales</taxon>
        <taxon>Xanthobacteraceae</taxon>
        <taxon>Labrys</taxon>
    </lineage>
</organism>
<dbReference type="PROSITE" id="PS50928">
    <property type="entry name" value="ABC_TM1"/>
    <property type="match status" value="1"/>
</dbReference>
<dbReference type="Pfam" id="PF00528">
    <property type="entry name" value="BPD_transp_1"/>
    <property type="match status" value="1"/>
</dbReference>
<dbReference type="InterPro" id="IPR000515">
    <property type="entry name" value="MetI-like"/>
</dbReference>
<feature type="transmembrane region" description="Helical" evidence="7">
    <location>
        <begin position="122"/>
        <end position="141"/>
    </location>
</feature>
<feature type="transmembrane region" description="Helical" evidence="7">
    <location>
        <begin position="88"/>
        <end position="110"/>
    </location>
</feature>
<keyword evidence="6 7" id="KW-0472">Membrane</keyword>
<feature type="transmembrane region" description="Helical" evidence="7">
    <location>
        <begin position="215"/>
        <end position="237"/>
    </location>
</feature>
<dbReference type="Gene3D" id="1.10.3720.10">
    <property type="entry name" value="MetI-like"/>
    <property type="match status" value="1"/>
</dbReference>
<name>A0ABU0JMA3_9HYPH</name>
<dbReference type="InterPro" id="IPR035906">
    <property type="entry name" value="MetI-like_sf"/>
</dbReference>
<evidence type="ECO:0000313" key="10">
    <source>
        <dbReference type="Proteomes" id="UP001242480"/>
    </source>
</evidence>
<accession>A0ABU0JMA3</accession>
<keyword evidence="10" id="KW-1185">Reference proteome</keyword>
<evidence type="ECO:0000256" key="3">
    <source>
        <dbReference type="ARBA" id="ARBA00022475"/>
    </source>
</evidence>
<evidence type="ECO:0000256" key="4">
    <source>
        <dbReference type="ARBA" id="ARBA00022692"/>
    </source>
</evidence>
<protein>
    <submittedName>
        <fullName evidence="9">ABC-type sugar transport system permease subunit</fullName>
    </submittedName>
</protein>
<keyword evidence="9" id="KW-0762">Sugar transport</keyword>
<gene>
    <name evidence="9" type="ORF">QO011_007429</name>
</gene>
<comment type="caution">
    <text evidence="9">The sequence shown here is derived from an EMBL/GenBank/DDBJ whole genome shotgun (WGS) entry which is preliminary data.</text>
</comment>
<keyword evidence="5 7" id="KW-1133">Transmembrane helix</keyword>
<feature type="transmembrane region" description="Helical" evidence="7">
    <location>
        <begin position="21"/>
        <end position="41"/>
    </location>
</feature>
<dbReference type="SUPFAM" id="SSF161098">
    <property type="entry name" value="MetI-like"/>
    <property type="match status" value="1"/>
</dbReference>
<evidence type="ECO:0000313" key="9">
    <source>
        <dbReference type="EMBL" id="MDQ0474389.1"/>
    </source>
</evidence>
<evidence type="ECO:0000256" key="2">
    <source>
        <dbReference type="ARBA" id="ARBA00022448"/>
    </source>
</evidence>
<dbReference type="Proteomes" id="UP001242480">
    <property type="component" value="Unassembled WGS sequence"/>
</dbReference>
<dbReference type="PANTHER" id="PTHR43005:SF1">
    <property type="entry name" value="SPERMIDINE_PUTRESCINE TRANSPORT SYSTEM PERMEASE PROTEIN"/>
    <property type="match status" value="1"/>
</dbReference>
<evidence type="ECO:0000256" key="7">
    <source>
        <dbReference type="RuleBase" id="RU363032"/>
    </source>
</evidence>
<comment type="similarity">
    <text evidence="7">Belongs to the binding-protein-dependent transport system permease family.</text>
</comment>
<evidence type="ECO:0000256" key="1">
    <source>
        <dbReference type="ARBA" id="ARBA00004651"/>
    </source>
</evidence>
<keyword evidence="3" id="KW-1003">Cell membrane</keyword>
<evidence type="ECO:0000259" key="8">
    <source>
        <dbReference type="PROSITE" id="PS50928"/>
    </source>
</evidence>
<sequence>MQLSRSIWALADRLESGIGERGILLAFMAPAVTIIVVAQFYPLAYSLYISLVDWTLSRSMTPGGFVGLANYTRMGSDGVLAQAVWRTIWFALASTAAQTILGFTLAYVTLGESRALRLARTILILPMVIAPVAVGTIWRMMLSARVGPVNQVLRDLGLPTPDWLGDPTLAMVSIVIIDVWEWTPFVFVIFAAALASLPAEVLRAAEVDGATPWQILRMVILPMLAPVGLLVVMFRLLDALLTLDVVFTTTFGGPGFATHTLSFWIYQQGLRYFNISYAAAISWTTLLGCMLLVAGLLAWRARIARWQKEA</sequence>